<organism evidence="1">
    <name type="scientific">uncultured Microcoleus sp</name>
    <dbReference type="NCBI Taxonomy" id="259945"/>
    <lineage>
        <taxon>Bacteria</taxon>
        <taxon>Bacillati</taxon>
        <taxon>Cyanobacteriota</taxon>
        <taxon>Cyanophyceae</taxon>
        <taxon>Oscillatoriophycideae</taxon>
        <taxon>Oscillatoriales</taxon>
        <taxon>Microcoleaceae</taxon>
        <taxon>Microcoleus</taxon>
        <taxon>environmental samples</taxon>
    </lineage>
</organism>
<protein>
    <submittedName>
        <fullName evidence="1">Uncharacterized protein</fullName>
    </submittedName>
</protein>
<proteinExistence type="predicted"/>
<dbReference type="EMBL" id="CADCTZ010000897">
    <property type="protein sequence ID" value="CAA9370410.1"/>
    <property type="molecule type" value="Genomic_DNA"/>
</dbReference>
<gene>
    <name evidence="1" type="ORF">AVDCRST_MAG84-4255</name>
</gene>
<reference evidence="1" key="1">
    <citation type="submission" date="2020-02" db="EMBL/GenBank/DDBJ databases">
        <authorList>
            <person name="Meier V. D."/>
        </authorList>
    </citation>
    <scope>NUCLEOTIDE SEQUENCE</scope>
    <source>
        <strain evidence="1">AVDCRST_MAG84</strain>
    </source>
</reference>
<name>A0A6J4MVQ8_9CYAN</name>
<evidence type="ECO:0000313" key="1">
    <source>
        <dbReference type="EMBL" id="CAA9370410.1"/>
    </source>
</evidence>
<accession>A0A6J4MVQ8</accession>
<sequence>MVSRFHFHSFHEAITLKNRVYASGNVGENMRRHARVRGLKNSEY</sequence>
<dbReference type="AlphaFoldDB" id="A0A6J4MVQ8"/>